<dbReference type="EC" id="1.14.12.19" evidence="1"/>
<organism evidence="1">
    <name type="scientific">Pseudomonas phage Nican01</name>
    <dbReference type="NCBI Taxonomy" id="3138540"/>
    <lineage>
        <taxon>Viruses</taxon>
        <taxon>Duplodnaviria</taxon>
        <taxon>Heunggongvirae</taxon>
        <taxon>Uroviricota</taxon>
        <taxon>Caudoviricetes</taxon>
        <taxon>Nickievirus</taxon>
    </lineage>
</organism>
<dbReference type="CDD" id="cd00085">
    <property type="entry name" value="HNHc"/>
    <property type="match status" value="1"/>
</dbReference>
<keyword evidence="1" id="KW-0223">Dioxygenase</keyword>
<proteinExistence type="predicted"/>
<reference evidence="1" key="1">
    <citation type="journal article" date="2024" name="J. Gen. Virol.">
        <title>Novel phages of Pseudomonas syringae unveil numerous potential auxiliary metabolic genes.</title>
        <authorList>
            <person name="Feltin C."/>
            <person name="Garneau J.R."/>
            <person name="Morris C.E."/>
            <person name="Berard A."/>
            <person name="Torres-Barcelo C."/>
        </authorList>
    </citation>
    <scope>NUCLEOTIDE SEQUENCE</scope>
</reference>
<dbReference type="GO" id="GO:0008695">
    <property type="term" value="F:3-phenylpropionate dioxygenase activity"/>
    <property type="evidence" value="ECO:0007669"/>
    <property type="project" value="UniProtKB-EC"/>
</dbReference>
<accession>A0AAU6W0C5</accession>
<name>A0AAU6W0C5_9CAUD</name>
<evidence type="ECO:0000313" key="1">
    <source>
        <dbReference type="EMBL" id="XAI70106.1"/>
    </source>
</evidence>
<gene>
    <name evidence="1" type="primary">hcaE</name>
    <name evidence="1" type="ORF">Nican01_00093</name>
</gene>
<dbReference type="InterPro" id="IPR003615">
    <property type="entry name" value="HNH_nuc"/>
</dbReference>
<dbReference type="EMBL" id="PP179318">
    <property type="protein sequence ID" value="XAI70106.1"/>
    <property type="molecule type" value="Genomic_DNA"/>
</dbReference>
<sequence length="196" mass="22751">MEEQPKLSCELVPSNQWGTNLRSVLAPKVWDQLRKACYERAGHRCEVCNGVGRNHPVECHEIWEYQDGPEWRQTLTGLVALCPSCHKVKHIGFAFTQGDRAFMAALNHLAKVNGWSPTKTYDYVNVQFEIHSLRSQQKWVINLDWLDNMQQYIDETPRHAMLTHAKRNLATIEAIARSREARQKRLSELNTERPTE</sequence>
<keyword evidence="1" id="KW-0560">Oxidoreductase</keyword>
<protein>
    <submittedName>
        <fullName evidence="1">3-phenylpropionate/cinnamic acid dioxygenase subunit alpha</fullName>
        <ecNumber evidence="1">1.14.12.19</ecNumber>
    </submittedName>
</protein>